<dbReference type="EMBL" id="CM001488">
    <property type="protein sequence ID" value="EIM63799.1"/>
    <property type="molecule type" value="Genomic_DNA"/>
</dbReference>
<evidence type="ECO:0000313" key="2">
    <source>
        <dbReference type="Proteomes" id="UP000005778"/>
    </source>
</evidence>
<reference evidence="1 2" key="2">
    <citation type="submission" date="2012-02" db="EMBL/GenBank/DDBJ databases">
        <title>Improved High-Quality Draft sequence of Desulfobacter postgatei 2ac9.</title>
        <authorList>
            <consortium name="US DOE Joint Genome Institute"/>
            <person name="Lucas S."/>
            <person name="Han J."/>
            <person name="Lapidus A."/>
            <person name="Cheng J.-F."/>
            <person name="Goodwin L."/>
            <person name="Pitluck S."/>
            <person name="Peters L."/>
            <person name="Ovchinnikova G."/>
            <person name="Held B."/>
            <person name="Detter J.C."/>
            <person name="Han C."/>
            <person name="Tapia R."/>
            <person name="Land M."/>
            <person name="Hauser L."/>
            <person name="Kyrpides N."/>
            <person name="Ivanova N."/>
            <person name="Pagani I."/>
            <person name="Orellana R."/>
            <person name="Lovley D."/>
            <person name="Woyke T."/>
        </authorList>
    </citation>
    <scope>NUCLEOTIDE SEQUENCE [LARGE SCALE GENOMIC DNA]</scope>
    <source>
        <strain evidence="1 2">2ac9</strain>
    </source>
</reference>
<dbReference type="Gene3D" id="1.10.1220.10">
    <property type="entry name" value="Met repressor-like"/>
    <property type="match status" value="1"/>
</dbReference>
<protein>
    <submittedName>
        <fullName evidence="1">Uncharacterized protein</fullName>
    </submittedName>
</protein>
<reference evidence="1 2" key="1">
    <citation type="submission" date="2011-09" db="EMBL/GenBank/DDBJ databases">
        <authorList>
            <consortium name="US DOE Joint Genome Institute (JGI-PGF)"/>
            <person name="Lucas S."/>
            <person name="Han J."/>
            <person name="Lapidus A."/>
            <person name="Cheng J.-F."/>
            <person name="Goodwin L."/>
            <person name="Pitluck S."/>
            <person name="Peters L."/>
            <person name="Land M.L."/>
            <person name="Hauser L."/>
            <person name="Orellana R."/>
            <person name="Lovley D."/>
            <person name="Woyke T.J."/>
        </authorList>
    </citation>
    <scope>NUCLEOTIDE SEQUENCE [LARGE SCALE GENOMIC DNA]</scope>
    <source>
        <strain evidence="1 2">2ac9</strain>
    </source>
</reference>
<sequence>MNTEKVRLNITLPLSIAKELYQHSEPRKRSSFIAEAIKFRILQIKQEKTKKFLAEGYKETKNESLEITKEFESIDIENWDEY</sequence>
<dbReference type="InterPro" id="IPR013321">
    <property type="entry name" value="Arc_rbn_hlx_hlx"/>
</dbReference>
<proteinExistence type="predicted"/>
<name>I5B2T6_9BACT</name>
<dbReference type="RefSeq" id="WP_004073102.1">
    <property type="nucleotide sequence ID" value="NZ_CM001488.1"/>
</dbReference>
<accession>I5B2T6</accession>
<keyword evidence="2" id="KW-1185">Reference proteome</keyword>
<dbReference type="OrthoDB" id="5421204at2"/>
<gene>
    <name evidence="1" type="ORF">DespoDRAFT_01893</name>
</gene>
<dbReference type="Proteomes" id="UP000005778">
    <property type="component" value="Chromosome"/>
</dbReference>
<organism evidence="1 2">
    <name type="scientific">Desulfobacter postgatei 2ac9</name>
    <dbReference type="NCBI Taxonomy" id="879212"/>
    <lineage>
        <taxon>Bacteria</taxon>
        <taxon>Pseudomonadati</taxon>
        <taxon>Thermodesulfobacteriota</taxon>
        <taxon>Desulfobacteria</taxon>
        <taxon>Desulfobacterales</taxon>
        <taxon>Desulfobacteraceae</taxon>
        <taxon>Desulfobacter</taxon>
    </lineage>
</organism>
<dbReference type="HOGENOM" id="CLU_2552756_0_0_7"/>
<dbReference type="STRING" id="879212.DespoDRAFT_01893"/>
<dbReference type="GO" id="GO:0006355">
    <property type="term" value="P:regulation of DNA-templated transcription"/>
    <property type="evidence" value="ECO:0007669"/>
    <property type="project" value="InterPro"/>
</dbReference>
<dbReference type="AlphaFoldDB" id="I5B2T6"/>
<evidence type="ECO:0000313" key="1">
    <source>
        <dbReference type="EMBL" id="EIM63799.1"/>
    </source>
</evidence>